<dbReference type="PROSITE" id="PS51782">
    <property type="entry name" value="LYSM"/>
    <property type="match status" value="1"/>
</dbReference>
<evidence type="ECO:0000256" key="1">
    <source>
        <dbReference type="SAM" id="MobiDB-lite"/>
    </source>
</evidence>
<dbReference type="RefSeq" id="WP_002708088.1">
    <property type="nucleotide sequence ID" value="NZ_JH651384.1"/>
</dbReference>
<evidence type="ECO:0000259" key="2">
    <source>
        <dbReference type="PROSITE" id="PS51782"/>
    </source>
</evidence>
<dbReference type="SUPFAM" id="SSF54106">
    <property type="entry name" value="LysM domain"/>
    <property type="match status" value="1"/>
</dbReference>
<feature type="domain" description="LysM" evidence="2">
    <location>
        <begin position="173"/>
        <end position="218"/>
    </location>
</feature>
<dbReference type="EMBL" id="JH651384">
    <property type="protein sequence ID" value="EIJ34146.1"/>
    <property type="molecule type" value="Genomic_DNA"/>
</dbReference>
<evidence type="ECO:0000313" key="3">
    <source>
        <dbReference type="EMBL" id="EIJ34146.1"/>
    </source>
</evidence>
<gene>
    <name evidence="3" type="ORF">Thini_1544</name>
</gene>
<dbReference type="OrthoDB" id="9793746at2"/>
<accession>A0A656HF87</accession>
<organism evidence="3 4">
    <name type="scientific">Thiothrix nivea (strain ATCC 35100 / DSM 5205 / JP2)</name>
    <dbReference type="NCBI Taxonomy" id="870187"/>
    <lineage>
        <taxon>Bacteria</taxon>
        <taxon>Pseudomonadati</taxon>
        <taxon>Pseudomonadota</taxon>
        <taxon>Gammaproteobacteria</taxon>
        <taxon>Thiotrichales</taxon>
        <taxon>Thiotrichaceae</taxon>
        <taxon>Thiothrix</taxon>
    </lineage>
</organism>
<dbReference type="InterPro" id="IPR036779">
    <property type="entry name" value="LysM_dom_sf"/>
</dbReference>
<keyword evidence="4" id="KW-1185">Reference proteome</keyword>
<sequence precursor="true">MDRTIKLAAATSLLAVTAVGCTPNPYYNNGYNGYNNGYRAGTTTGTVVNRAAVSHTHCGRTHSHPLPPEGLAHHHGDGCMAGSGGATTTTTTTQPNYNYGYNQQQPAATTTYNYSTPTSTPYYDYSGGNSGGSSNNTTSSTYDYSAYNAPKTTTSNTYRSATPAPVSAAPASGYYTVKQGDTVFQVMRNTGVYWKDIIRLNNLQAPDYRIVPGQTLKLK</sequence>
<dbReference type="Gene3D" id="3.10.350.10">
    <property type="entry name" value="LysM domain"/>
    <property type="match status" value="1"/>
</dbReference>
<dbReference type="CDD" id="cd00118">
    <property type="entry name" value="LysM"/>
    <property type="match status" value="1"/>
</dbReference>
<protein>
    <submittedName>
        <fullName evidence="3">Peptidoglycan-binding lysin domain-containing protein</fullName>
    </submittedName>
</protein>
<reference evidence="4" key="1">
    <citation type="journal article" date="2011" name="Stand. Genomic Sci.">
        <title>Genome sequence of the filamentous, gliding Thiothrix nivea neotype strain (JP2(T)).</title>
        <authorList>
            <person name="Lapidus A."/>
            <person name="Nolan M."/>
            <person name="Lucas S."/>
            <person name="Glavina Del Rio T."/>
            <person name="Tice H."/>
            <person name="Cheng J.F."/>
            <person name="Tapia R."/>
            <person name="Han C."/>
            <person name="Goodwin L."/>
            <person name="Pitluck S."/>
            <person name="Liolios K."/>
            <person name="Pagani I."/>
            <person name="Ivanova N."/>
            <person name="Huntemann M."/>
            <person name="Mavromatis K."/>
            <person name="Mikhailova N."/>
            <person name="Pati A."/>
            <person name="Chen A."/>
            <person name="Palaniappan K."/>
            <person name="Land M."/>
            <person name="Brambilla E.M."/>
            <person name="Rohde M."/>
            <person name="Abt B."/>
            <person name="Verbarg S."/>
            <person name="Goker M."/>
            <person name="Bristow J."/>
            <person name="Eisen J.A."/>
            <person name="Markowitz V."/>
            <person name="Hugenholtz P."/>
            <person name="Kyrpides N.C."/>
            <person name="Klenk H.P."/>
            <person name="Woyke T."/>
        </authorList>
    </citation>
    <scope>NUCLEOTIDE SEQUENCE [LARGE SCALE GENOMIC DNA]</scope>
    <source>
        <strain evidence="4">ATCC 35100 / DSM 5205 / JP2</strain>
    </source>
</reference>
<dbReference type="PROSITE" id="PS51257">
    <property type="entry name" value="PROKAR_LIPOPROTEIN"/>
    <property type="match status" value="1"/>
</dbReference>
<feature type="region of interest" description="Disordered" evidence="1">
    <location>
        <begin position="58"/>
        <end position="78"/>
    </location>
</feature>
<proteinExistence type="predicted"/>
<dbReference type="Proteomes" id="UP000005317">
    <property type="component" value="Unassembled WGS sequence"/>
</dbReference>
<dbReference type="AlphaFoldDB" id="A0A656HF87"/>
<dbReference type="InterPro" id="IPR018392">
    <property type="entry name" value="LysM"/>
</dbReference>
<dbReference type="SMART" id="SM00257">
    <property type="entry name" value="LysM"/>
    <property type="match status" value="1"/>
</dbReference>
<dbReference type="Pfam" id="PF01476">
    <property type="entry name" value="LysM"/>
    <property type="match status" value="1"/>
</dbReference>
<evidence type="ECO:0000313" key="4">
    <source>
        <dbReference type="Proteomes" id="UP000005317"/>
    </source>
</evidence>
<name>A0A656HF87_THINJ</name>